<evidence type="ECO:0000313" key="2">
    <source>
        <dbReference type="EMBL" id="RED19578.1"/>
    </source>
</evidence>
<reference evidence="2 3" key="1">
    <citation type="submission" date="2018-07" db="EMBL/GenBank/DDBJ databases">
        <title>Genomic Encyclopedia of Archaeal and Bacterial Type Strains, Phase II (KMG-II): from individual species to whole genera.</title>
        <authorList>
            <person name="Goeker M."/>
        </authorList>
    </citation>
    <scope>NUCLEOTIDE SEQUENCE [LARGE SCALE GENOMIC DNA]</scope>
    <source>
        <strain evidence="2 3">DSM 25795</strain>
    </source>
</reference>
<comment type="caution">
    <text evidence="2">The sequence shown here is derived from an EMBL/GenBank/DDBJ whole genome shotgun (WGS) entry which is preliminary data.</text>
</comment>
<dbReference type="InterPro" id="IPR029044">
    <property type="entry name" value="Nucleotide-diphossugar_trans"/>
</dbReference>
<name>A0A3D9FKI0_9FLAO</name>
<keyword evidence="3" id="KW-1185">Reference proteome</keyword>
<dbReference type="Proteomes" id="UP000257004">
    <property type="component" value="Unassembled WGS sequence"/>
</dbReference>
<organism evidence="2 3">
    <name type="scientific">Flavobacterium cutihirudinis</name>
    <dbReference type="NCBI Taxonomy" id="1265740"/>
    <lineage>
        <taxon>Bacteria</taxon>
        <taxon>Pseudomonadati</taxon>
        <taxon>Bacteroidota</taxon>
        <taxon>Flavobacteriia</taxon>
        <taxon>Flavobacteriales</taxon>
        <taxon>Flavobacteriaceae</taxon>
        <taxon>Flavobacterium</taxon>
    </lineage>
</organism>
<feature type="domain" description="Glycosyltransferase 2-like" evidence="1">
    <location>
        <begin position="7"/>
        <end position="128"/>
    </location>
</feature>
<gene>
    <name evidence="2" type="ORF">BD847_3865</name>
</gene>
<dbReference type="OrthoDB" id="597270at2"/>
<accession>A0A3D9FKI0</accession>
<evidence type="ECO:0000313" key="3">
    <source>
        <dbReference type="Proteomes" id="UP000257004"/>
    </source>
</evidence>
<dbReference type="CDD" id="cd00761">
    <property type="entry name" value="Glyco_tranf_GTA_type"/>
    <property type="match status" value="1"/>
</dbReference>
<keyword evidence="2" id="KW-0808">Transferase</keyword>
<dbReference type="Gene3D" id="3.90.550.10">
    <property type="entry name" value="Spore Coat Polysaccharide Biosynthesis Protein SpsA, Chain A"/>
    <property type="match status" value="1"/>
</dbReference>
<dbReference type="GO" id="GO:0016758">
    <property type="term" value="F:hexosyltransferase activity"/>
    <property type="evidence" value="ECO:0007669"/>
    <property type="project" value="UniProtKB-ARBA"/>
</dbReference>
<dbReference type="Pfam" id="PF00535">
    <property type="entry name" value="Glycos_transf_2"/>
    <property type="match status" value="1"/>
</dbReference>
<dbReference type="AlphaFoldDB" id="A0A3D9FKI0"/>
<dbReference type="SUPFAM" id="SSF53448">
    <property type="entry name" value="Nucleotide-diphospho-sugar transferases"/>
    <property type="match status" value="1"/>
</dbReference>
<sequence>MNFPLVSIIIPTYNRAFYLKLTLDSIIQQTFQDFEIIVVDDGTPNNDNFLLCKQYEKLRYIKIENSGGPAKPRNVGIKGANGKYIAFVDDDDLWMPHKLEKQVEILVNNPEFGLVHCCCETIDENGNLKNKIIGRPGNSHVKHGNVALRMIGNWTLMTSSVLLSKDVIEMVGLFNEEMPPAGEDTEYWTRCSFFTKFYYADESLVRYRVHNHNISGEKKKYKNLSLYLKNVLRELKLKHVIDQKKYKILIQNLCRMQIKKIKNYTYRSVINLFKLDIFWFLRGRNMKLLLFVIIKR</sequence>
<evidence type="ECO:0000259" key="1">
    <source>
        <dbReference type="Pfam" id="PF00535"/>
    </source>
</evidence>
<dbReference type="RefSeq" id="WP_115889807.1">
    <property type="nucleotide sequence ID" value="NZ_QRDQ01000012.1"/>
</dbReference>
<dbReference type="InterPro" id="IPR001173">
    <property type="entry name" value="Glyco_trans_2-like"/>
</dbReference>
<dbReference type="PANTHER" id="PTHR22916">
    <property type="entry name" value="GLYCOSYLTRANSFERASE"/>
    <property type="match status" value="1"/>
</dbReference>
<dbReference type="EMBL" id="QRDQ01000012">
    <property type="protein sequence ID" value="RED19578.1"/>
    <property type="molecule type" value="Genomic_DNA"/>
</dbReference>
<proteinExistence type="predicted"/>
<protein>
    <submittedName>
        <fullName evidence="2">GT2 family glycosyltransferase</fullName>
    </submittedName>
</protein>
<dbReference type="PANTHER" id="PTHR22916:SF3">
    <property type="entry name" value="UDP-GLCNAC:BETAGAL BETA-1,3-N-ACETYLGLUCOSAMINYLTRANSFERASE-LIKE PROTEIN 1"/>
    <property type="match status" value="1"/>
</dbReference>